<dbReference type="UniPathway" id="UPA00344"/>
<evidence type="ECO:0000256" key="3">
    <source>
        <dbReference type="ARBA" id="ARBA00010763"/>
    </source>
</evidence>
<dbReference type="PANTHER" id="PTHR10192">
    <property type="entry name" value="MOLYBDOPTERIN BIOSYNTHESIS PROTEIN"/>
    <property type="match status" value="1"/>
</dbReference>
<dbReference type="EMBL" id="QETB01000001">
    <property type="protein sequence ID" value="PWF27202.1"/>
    <property type="molecule type" value="Genomic_DNA"/>
</dbReference>
<comment type="similarity">
    <text evidence="3 7">Belongs to the MoeA family.</text>
</comment>
<sequence>MKSVDVHLQDCLELAVPMERYEAELSDSLGCILAEDVLSLIDVPSANIASLDGYAVLGSDTIGASGDHPVRLRVLGEVFADSRDSSTVFEGTAMKVASGARLPSGADCVVPLESTDQGTVEVTFYQSVRAGDYVRTQGSDLSVGGVALKEGTRIASRHIALLASAGRSLVPVRPAPRVVIISVGSELVAPGRGASRGTTYDANSHALAAAVRSAGGVAYRVGGVSDEKSVLREVLEDQLLRADVIITTGGLSYGGGDTVKEVLSPLGTVRFDNVAMNPGRQLGVGTLEDGTVIFCLPGNPVAALVSFEIFVRPALRKMAGYASLGNRSIRAASSETFFSGEGERDYVRVHVSGNTAKGYRFKPTEGGQSSLLAGFADANGLAIVPEDVTKVREGDPMECIILNG</sequence>
<dbReference type="InterPro" id="IPR036135">
    <property type="entry name" value="MoeA_linker/N_sf"/>
</dbReference>
<dbReference type="Proteomes" id="UP000245283">
    <property type="component" value="Unassembled WGS sequence"/>
</dbReference>
<comment type="catalytic activity">
    <reaction evidence="6">
        <text>adenylyl-molybdopterin + molybdate = Mo-molybdopterin + AMP + H(+)</text>
        <dbReference type="Rhea" id="RHEA:35047"/>
        <dbReference type="ChEBI" id="CHEBI:15378"/>
        <dbReference type="ChEBI" id="CHEBI:36264"/>
        <dbReference type="ChEBI" id="CHEBI:62727"/>
        <dbReference type="ChEBI" id="CHEBI:71302"/>
        <dbReference type="ChEBI" id="CHEBI:456215"/>
        <dbReference type="EC" id="2.10.1.1"/>
    </reaction>
</comment>
<dbReference type="PANTHER" id="PTHR10192:SF5">
    <property type="entry name" value="GEPHYRIN"/>
    <property type="match status" value="1"/>
</dbReference>
<dbReference type="GO" id="GO:0005829">
    <property type="term" value="C:cytosol"/>
    <property type="evidence" value="ECO:0007669"/>
    <property type="project" value="TreeGrafter"/>
</dbReference>
<dbReference type="InterPro" id="IPR036688">
    <property type="entry name" value="MoeA_C_domain_IV_sf"/>
</dbReference>
<dbReference type="Pfam" id="PF03453">
    <property type="entry name" value="MoeA_N"/>
    <property type="match status" value="1"/>
</dbReference>
<dbReference type="GO" id="GO:0006777">
    <property type="term" value="P:Mo-molybdopterin cofactor biosynthetic process"/>
    <property type="evidence" value="ECO:0007669"/>
    <property type="project" value="UniProtKB-UniRule"/>
</dbReference>
<evidence type="ECO:0000256" key="4">
    <source>
        <dbReference type="ARBA" id="ARBA00022505"/>
    </source>
</evidence>
<evidence type="ECO:0000256" key="7">
    <source>
        <dbReference type="RuleBase" id="RU365090"/>
    </source>
</evidence>
<dbReference type="GO" id="GO:0061599">
    <property type="term" value="F:molybdopterin molybdotransferase activity"/>
    <property type="evidence" value="ECO:0007669"/>
    <property type="project" value="UniProtKB-UniRule"/>
</dbReference>
<dbReference type="NCBIfam" id="NF045515">
    <property type="entry name" value="Glp_gephyrin"/>
    <property type="match status" value="1"/>
</dbReference>
<dbReference type="SUPFAM" id="SSF63867">
    <property type="entry name" value="MoeA C-terminal domain-like"/>
    <property type="match status" value="1"/>
</dbReference>
<evidence type="ECO:0000313" key="9">
    <source>
        <dbReference type="EMBL" id="PWF27202.1"/>
    </source>
</evidence>
<dbReference type="RefSeq" id="WP_109092701.1">
    <property type="nucleotide sequence ID" value="NZ_QETB01000001.1"/>
</dbReference>
<dbReference type="SUPFAM" id="SSF63882">
    <property type="entry name" value="MoeA N-terminal region -like"/>
    <property type="match status" value="1"/>
</dbReference>
<keyword evidence="5 7" id="KW-0501">Molybdenum cofactor biosynthesis</keyword>
<evidence type="ECO:0000259" key="8">
    <source>
        <dbReference type="SMART" id="SM00852"/>
    </source>
</evidence>
<name>A0A2V1K8V3_9ACTO</name>
<evidence type="ECO:0000256" key="6">
    <source>
        <dbReference type="ARBA" id="ARBA00047317"/>
    </source>
</evidence>
<dbReference type="SMART" id="SM00852">
    <property type="entry name" value="MoCF_biosynth"/>
    <property type="match status" value="1"/>
</dbReference>
<dbReference type="Gene3D" id="3.40.980.10">
    <property type="entry name" value="MoaB/Mog-like domain"/>
    <property type="match status" value="1"/>
</dbReference>
<dbReference type="AlphaFoldDB" id="A0A2V1K8V3"/>
<dbReference type="OrthoDB" id="9804758at2"/>
<reference evidence="10" key="1">
    <citation type="submission" date="2018-05" db="EMBL/GenBank/DDBJ databases">
        <authorList>
            <person name="Li Y."/>
        </authorList>
    </citation>
    <scope>NUCLEOTIDE SEQUENCE [LARGE SCALE GENOMIC DNA]</scope>
    <source>
        <strain evidence="10">sk1b4</strain>
    </source>
</reference>
<dbReference type="EC" id="2.10.1.1" evidence="7"/>
<comment type="function">
    <text evidence="1 7">Catalyzes the insertion of molybdate into adenylated molybdopterin with the concomitant release of AMP.</text>
</comment>
<dbReference type="InterPro" id="IPR036425">
    <property type="entry name" value="MoaB/Mog-like_dom_sf"/>
</dbReference>
<comment type="caution">
    <text evidence="9">The sequence shown here is derived from an EMBL/GenBank/DDBJ whole genome shotgun (WGS) entry which is preliminary data.</text>
</comment>
<evidence type="ECO:0000256" key="1">
    <source>
        <dbReference type="ARBA" id="ARBA00002901"/>
    </source>
</evidence>
<keyword evidence="7" id="KW-0479">Metal-binding</keyword>
<evidence type="ECO:0000313" key="10">
    <source>
        <dbReference type="Proteomes" id="UP000245283"/>
    </source>
</evidence>
<dbReference type="Gene3D" id="2.170.190.11">
    <property type="entry name" value="Molybdopterin biosynthesis moea protein, domain 3"/>
    <property type="match status" value="1"/>
</dbReference>
<dbReference type="SUPFAM" id="SSF53218">
    <property type="entry name" value="Molybdenum cofactor biosynthesis proteins"/>
    <property type="match status" value="1"/>
</dbReference>
<dbReference type="InterPro" id="IPR005110">
    <property type="entry name" value="MoeA_linker/N"/>
</dbReference>
<accession>A0A2V1K8V3</accession>
<evidence type="ECO:0000256" key="2">
    <source>
        <dbReference type="ARBA" id="ARBA00005046"/>
    </source>
</evidence>
<comment type="pathway">
    <text evidence="2 7">Cofactor biosynthesis; molybdopterin biosynthesis.</text>
</comment>
<dbReference type="InterPro" id="IPR005111">
    <property type="entry name" value="MoeA_C_domain_IV"/>
</dbReference>
<keyword evidence="7 9" id="KW-0808">Transferase</keyword>
<dbReference type="Pfam" id="PF03454">
    <property type="entry name" value="MoeA_C"/>
    <property type="match status" value="1"/>
</dbReference>
<keyword evidence="4 7" id="KW-0500">Molybdenum</keyword>
<dbReference type="Gene3D" id="2.40.340.10">
    <property type="entry name" value="MoeA, C-terminal, domain IV"/>
    <property type="match status" value="1"/>
</dbReference>
<feature type="domain" description="MoaB/Mog" evidence="8">
    <location>
        <begin position="179"/>
        <end position="317"/>
    </location>
</feature>
<dbReference type="InterPro" id="IPR001453">
    <property type="entry name" value="MoaB/Mog_dom"/>
</dbReference>
<protein>
    <recommendedName>
        <fullName evidence="7">Molybdopterin molybdenumtransferase</fullName>
        <ecNumber evidence="7">2.10.1.1</ecNumber>
    </recommendedName>
</protein>
<keyword evidence="7" id="KW-0460">Magnesium</keyword>
<organism evidence="9 10">
    <name type="scientific">Ancrocorticia populi</name>
    <dbReference type="NCBI Taxonomy" id="2175228"/>
    <lineage>
        <taxon>Bacteria</taxon>
        <taxon>Bacillati</taxon>
        <taxon>Actinomycetota</taxon>
        <taxon>Actinomycetes</taxon>
        <taxon>Actinomycetales</taxon>
        <taxon>Actinomycetaceae</taxon>
        <taxon>Ancrocorticia</taxon>
    </lineage>
</organism>
<dbReference type="NCBIfam" id="TIGR00177">
    <property type="entry name" value="molyb_syn"/>
    <property type="match status" value="1"/>
</dbReference>
<dbReference type="Pfam" id="PF00994">
    <property type="entry name" value="MoCF_biosynth"/>
    <property type="match status" value="1"/>
</dbReference>
<keyword evidence="10" id="KW-1185">Reference proteome</keyword>
<gene>
    <name evidence="9" type="ORF">DD236_02030</name>
</gene>
<dbReference type="CDD" id="cd00887">
    <property type="entry name" value="MoeA"/>
    <property type="match status" value="1"/>
</dbReference>
<proteinExistence type="inferred from homology"/>
<comment type="cofactor">
    <cofactor evidence="7">
        <name>Mg(2+)</name>
        <dbReference type="ChEBI" id="CHEBI:18420"/>
    </cofactor>
</comment>
<dbReference type="Gene3D" id="3.90.105.10">
    <property type="entry name" value="Molybdopterin biosynthesis moea protein, domain 2"/>
    <property type="match status" value="1"/>
</dbReference>
<dbReference type="GO" id="GO:0046872">
    <property type="term" value="F:metal ion binding"/>
    <property type="evidence" value="ECO:0007669"/>
    <property type="project" value="UniProtKB-UniRule"/>
</dbReference>
<evidence type="ECO:0000256" key="5">
    <source>
        <dbReference type="ARBA" id="ARBA00023150"/>
    </source>
</evidence>
<dbReference type="InterPro" id="IPR038987">
    <property type="entry name" value="MoeA-like"/>
</dbReference>